<evidence type="ECO:0000313" key="2">
    <source>
        <dbReference type="Proteomes" id="UP000235672"/>
    </source>
</evidence>
<dbReference type="AlphaFoldDB" id="A0A2J6PG92"/>
<proteinExistence type="predicted"/>
<accession>A0A2J6PG92</accession>
<organism evidence="1 2">
    <name type="scientific">Hyaloscypha hepaticicola</name>
    <dbReference type="NCBI Taxonomy" id="2082293"/>
    <lineage>
        <taxon>Eukaryota</taxon>
        <taxon>Fungi</taxon>
        <taxon>Dikarya</taxon>
        <taxon>Ascomycota</taxon>
        <taxon>Pezizomycotina</taxon>
        <taxon>Leotiomycetes</taxon>
        <taxon>Helotiales</taxon>
        <taxon>Hyaloscyphaceae</taxon>
        <taxon>Hyaloscypha</taxon>
    </lineage>
</organism>
<keyword evidence="2" id="KW-1185">Reference proteome</keyword>
<protein>
    <submittedName>
        <fullName evidence="1">Uncharacterized protein</fullName>
    </submittedName>
</protein>
<dbReference type="Proteomes" id="UP000235672">
    <property type="component" value="Unassembled WGS sequence"/>
</dbReference>
<dbReference type="EMBL" id="KZ613537">
    <property type="protein sequence ID" value="PMD13038.1"/>
    <property type="molecule type" value="Genomic_DNA"/>
</dbReference>
<dbReference type="OrthoDB" id="3562925at2759"/>
<sequence length="122" mass="14702">MPRSSAVRSSRSVRAARYTESEIMRLKTLNFFDNLGILLICRPIFLLVNLELINILDDIGSSMLMRPLRDFGHVWPSTLYRLMFEKQKREHDVEPEYPQEYYNEWAEWAAWAEWERQTKDHH</sequence>
<name>A0A2J6PG92_9HELO</name>
<evidence type="ECO:0000313" key="1">
    <source>
        <dbReference type="EMBL" id="PMD13038.1"/>
    </source>
</evidence>
<gene>
    <name evidence="1" type="ORF">NA56DRAFT_652063</name>
</gene>
<reference evidence="1 2" key="1">
    <citation type="submission" date="2016-05" db="EMBL/GenBank/DDBJ databases">
        <title>A degradative enzymes factory behind the ericoid mycorrhizal symbiosis.</title>
        <authorList>
            <consortium name="DOE Joint Genome Institute"/>
            <person name="Martino E."/>
            <person name="Morin E."/>
            <person name="Grelet G."/>
            <person name="Kuo A."/>
            <person name="Kohler A."/>
            <person name="Daghino S."/>
            <person name="Barry K."/>
            <person name="Choi C."/>
            <person name="Cichocki N."/>
            <person name="Clum A."/>
            <person name="Copeland A."/>
            <person name="Hainaut M."/>
            <person name="Haridas S."/>
            <person name="Labutti K."/>
            <person name="Lindquist E."/>
            <person name="Lipzen A."/>
            <person name="Khouja H.-R."/>
            <person name="Murat C."/>
            <person name="Ohm R."/>
            <person name="Olson A."/>
            <person name="Spatafora J."/>
            <person name="Veneault-Fourrey C."/>
            <person name="Henrissat B."/>
            <person name="Grigoriev I."/>
            <person name="Martin F."/>
            <person name="Perotto S."/>
        </authorList>
    </citation>
    <scope>NUCLEOTIDE SEQUENCE [LARGE SCALE GENOMIC DNA]</scope>
    <source>
        <strain evidence="1 2">UAMH 7357</strain>
    </source>
</reference>